<evidence type="ECO:0000256" key="3">
    <source>
        <dbReference type="ARBA" id="ARBA00022691"/>
    </source>
</evidence>
<keyword evidence="3" id="KW-0949">S-adenosyl-L-methionine</keyword>
<name>A0A5K8A679_9BACT</name>
<dbReference type="InterPro" id="IPR058240">
    <property type="entry name" value="rSAM_sf"/>
</dbReference>
<keyword evidence="5" id="KW-0408">Iron</keyword>
<dbReference type="InterPro" id="IPR034457">
    <property type="entry name" value="Organic_radical-activating"/>
</dbReference>
<keyword evidence="10" id="KW-1185">Reference proteome</keyword>
<dbReference type="InterPro" id="IPR007197">
    <property type="entry name" value="rSAM"/>
</dbReference>
<dbReference type="PROSITE" id="PS00198">
    <property type="entry name" value="4FE4S_FER_1"/>
    <property type="match status" value="1"/>
</dbReference>
<evidence type="ECO:0000256" key="6">
    <source>
        <dbReference type="ARBA" id="ARBA00023014"/>
    </source>
</evidence>
<keyword evidence="6" id="KW-0411">Iron-sulfur</keyword>
<dbReference type="Pfam" id="PF12838">
    <property type="entry name" value="Fer4_7"/>
    <property type="match status" value="1"/>
</dbReference>
<evidence type="ECO:0000256" key="5">
    <source>
        <dbReference type="ARBA" id="ARBA00023004"/>
    </source>
</evidence>
<evidence type="ECO:0000256" key="4">
    <source>
        <dbReference type="ARBA" id="ARBA00022723"/>
    </source>
</evidence>
<feature type="domain" description="4Fe-4S ferredoxin-type" evidence="7">
    <location>
        <begin position="23"/>
        <end position="52"/>
    </location>
</feature>
<dbReference type="PANTHER" id="PTHR30352:SF4">
    <property type="entry name" value="PYRUVATE FORMATE-LYASE 2-ACTIVATING ENZYME"/>
    <property type="match status" value="1"/>
</dbReference>
<dbReference type="PROSITE" id="PS51379">
    <property type="entry name" value="4FE4S_FER_2"/>
    <property type="match status" value="2"/>
</dbReference>
<evidence type="ECO:0000313" key="9">
    <source>
        <dbReference type="EMBL" id="BBO88133.1"/>
    </source>
</evidence>
<keyword evidence="2" id="KW-0004">4Fe-4S</keyword>
<dbReference type="EMBL" id="AP021879">
    <property type="protein sequence ID" value="BBO88133.1"/>
    <property type="molecule type" value="Genomic_DNA"/>
</dbReference>
<evidence type="ECO:0000313" key="10">
    <source>
        <dbReference type="Proteomes" id="UP000422108"/>
    </source>
</evidence>
<sequence length="253" mass="28319">MRCGHCAEVCPEDVISLPGPNGEFPERDRNKCTLCMKCVDECPHGALELVGREWTIDEIIQEVEGDRQFYDNSGGGITASGGEPLFFPEFTAALLKRAKEKGIHTCLDTSGYAPWNDFERVLIHTDMVLFDLKCMDPKTHLKVTAVSNKIILQNLHKIKEIFGSTKRVRLRLPIIPGVNDDADFFESVANLARDLEDTVEGIDVLPFHNWAEGKYEQLDRIYTFAGTNSMLNEDVSNFASILKNYGFEVTVGG</sequence>
<evidence type="ECO:0000256" key="1">
    <source>
        <dbReference type="ARBA" id="ARBA00001966"/>
    </source>
</evidence>
<evidence type="ECO:0000259" key="7">
    <source>
        <dbReference type="PROSITE" id="PS51379"/>
    </source>
</evidence>
<dbReference type="PROSITE" id="PS51918">
    <property type="entry name" value="RADICAL_SAM"/>
    <property type="match status" value="1"/>
</dbReference>
<dbReference type="InterPro" id="IPR012839">
    <property type="entry name" value="Organic_radical_activase"/>
</dbReference>
<evidence type="ECO:0000256" key="2">
    <source>
        <dbReference type="ARBA" id="ARBA00022485"/>
    </source>
</evidence>
<dbReference type="PANTHER" id="PTHR30352">
    <property type="entry name" value="PYRUVATE FORMATE-LYASE-ACTIVATING ENZYME"/>
    <property type="match status" value="1"/>
</dbReference>
<comment type="cofactor">
    <cofactor evidence="1">
        <name>[4Fe-4S] cluster</name>
        <dbReference type="ChEBI" id="CHEBI:49883"/>
    </cofactor>
</comment>
<dbReference type="Gene3D" id="3.30.70.20">
    <property type="match status" value="1"/>
</dbReference>
<dbReference type="CDD" id="cd01335">
    <property type="entry name" value="Radical_SAM"/>
    <property type="match status" value="1"/>
</dbReference>
<feature type="domain" description="Radical SAM core" evidence="8">
    <location>
        <begin position="9"/>
        <end position="248"/>
    </location>
</feature>
<dbReference type="Proteomes" id="UP000422108">
    <property type="component" value="Chromosome"/>
</dbReference>
<evidence type="ECO:0000259" key="8">
    <source>
        <dbReference type="PROSITE" id="PS51918"/>
    </source>
</evidence>
<dbReference type="SUPFAM" id="SSF102114">
    <property type="entry name" value="Radical SAM enzymes"/>
    <property type="match status" value="1"/>
</dbReference>
<dbReference type="InterPro" id="IPR017900">
    <property type="entry name" value="4Fe4S_Fe_S_CS"/>
</dbReference>
<reference evidence="9 10" key="1">
    <citation type="submission" date="2019-11" db="EMBL/GenBank/DDBJ databases">
        <title>Comparative genomics of hydrocarbon-degrading Desulfosarcina strains.</title>
        <authorList>
            <person name="Watanabe M."/>
            <person name="Kojima H."/>
            <person name="Fukui M."/>
        </authorList>
    </citation>
    <scope>NUCLEOTIDE SEQUENCE [LARGE SCALE GENOMIC DNA]</scope>
    <source>
        <strain evidence="10">oXyS1</strain>
    </source>
</reference>
<dbReference type="GO" id="GO:0046872">
    <property type="term" value="F:metal ion binding"/>
    <property type="evidence" value="ECO:0007669"/>
    <property type="project" value="UniProtKB-KW"/>
</dbReference>
<proteinExistence type="predicted"/>
<dbReference type="GO" id="GO:0016491">
    <property type="term" value="F:oxidoreductase activity"/>
    <property type="evidence" value="ECO:0007669"/>
    <property type="project" value="InterPro"/>
</dbReference>
<dbReference type="Pfam" id="PF04055">
    <property type="entry name" value="Radical_SAM"/>
    <property type="match status" value="1"/>
</dbReference>
<gene>
    <name evidence="9" type="ORF">DSCOOX_13130</name>
</gene>
<dbReference type="InterPro" id="IPR017896">
    <property type="entry name" value="4Fe4S_Fe-S-bd"/>
</dbReference>
<dbReference type="GO" id="GO:0051539">
    <property type="term" value="F:4 iron, 4 sulfur cluster binding"/>
    <property type="evidence" value="ECO:0007669"/>
    <property type="project" value="UniProtKB-KW"/>
</dbReference>
<dbReference type="PIRSF" id="PIRSF000371">
    <property type="entry name" value="PFL_act_enz"/>
    <property type="match status" value="1"/>
</dbReference>
<protein>
    <submittedName>
        <fullName evidence="9">Glycyl-radical enzyme activating protein</fullName>
    </submittedName>
</protein>
<dbReference type="Gene3D" id="3.80.30.10">
    <property type="entry name" value="pyruvate-formate lyase- activating enzyme"/>
    <property type="match status" value="1"/>
</dbReference>
<dbReference type="NCBIfam" id="TIGR02494">
    <property type="entry name" value="PFLE_PFLC"/>
    <property type="match status" value="1"/>
</dbReference>
<dbReference type="AlphaFoldDB" id="A0A5K8A679"/>
<accession>A0A5K8A679</accession>
<organism evidence="9 10">
    <name type="scientific">Desulfosarcina ovata subsp. ovata</name>
    <dbReference type="NCBI Taxonomy" id="2752305"/>
    <lineage>
        <taxon>Bacteria</taxon>
        <taxon>Pseudomonadati</taxon>
        <taxon>Thermodesulfobacteriota</taxon>
        <taxon>Desulfobacteria</taxon>
        <taxon>Desulfobacterales</taxon>
        <taxon>Desulfosarcinaceae</taxon>
        <taxon>Desulfosarcina</taxon>
    </lineage>
</organism>
<keyword evidence="4" id="KW-0479">Metal-binding</keyword>
<feature type="domain" description="4Fe-4S ferredoxin-type" evidence="7">
    <location>
        <begin position="1"/>
        <end position="20"/>
    </location>
</feature>